<keyword evidence="3" id="KW-1185">Reference proteome</keyword>
<dbReference type="EMBL" id="CATOUU010001064">
    <property type="protein sequence ID" value="CAI9969927.1"/>
    <property type="molecule type" value="Genomic_DNA"/>
</dbReference>
<organism evidence="1">
    <name type="scientific">Hexamita inflata</name>
    <dbReference type="NCBI Taxonomy" id="28002"/>
    <lineage>
        <taxon>Eukaryota</taxon>
        <taxon>Metamonada</taxon>
        <taxon>Diplomonadida</taxon>
        <taxon>Hexamitidae</taxon>
        <taxon>Hexamitinae</taxon>
        <taxon>Hexamita</taxon>
    </lineage>
</organism>
<sequence>MSSLLNSSTNTQIQLLEKQFENIEIQLTVSDLNMLSNITELESRILSNYSKSDNNLMINTTILDDRIYRNISSIRNELFIAQLTADSNLLFNTTVLDWRIFNNVSELKNTIQNLTLHLNNFSDLLLKQTQLIEQQQQTINNLTQNINCTSNYGYSMINGSCVQVTCAISGQQSINGICQCTNINSIIQAGSCVCPANSNVIGTSCICSIVGQTMQNGQCAYLTTGAFVVNNVCTCGVNSLNVSNVCSCPSGANLINGICTCSNVNAYISGNYCVCPTYSSLIGNACTCPNNSQIVNNQCVCNLIIGQIMKTDMCQCQTAGAFVNNGACTCGQDQLNISNSCQCPINSSLVNKICTCDKIIGQQMVSGKCQCPSSQSVVNDSCKQTSYVINITNFECSQEIYTQTFDIQSITNQLNSPNNFSSGYVFSASATIQNAFIDISDNIYTSTVYPLFQSQSTFHNLKIQFGTQSLNDGSFVISTCTSISINQMNIISRSGSQLILNAGVLNILSSSLQSANINNLLVNLSFAPSYGNITLIRDINGILNISGYKCLGSYVSSGTVAMIGLNSNFATVNVNLVNFRPTAFYTGNGSSYLFGNATTTNTININNFSVIIGNISSFSLLASISTTSNQTYYLFGGVIAQINSNSVINVNNIIFDSYQKFSTNYVSSSGFLVGQNINSNYSSIIIKNICLQQNMTSTTLEFYAFGLIGQNIGNSTIQNVSITISVQGIYFYDFGIIGYQYDNSKYAEVINLRTSVQFNITHGGGYHIGSLFGFENAQNCSVTNSSVVGSFISSNSTDCVGGFFGTQYQNTTIINSSIYQINISGISIGGFVGNCVQPLYLIKSKIQFVRFTGSYIGIVAGQGSVYFTSSSSTQNYVNSILQSDCTVLSNQYTGC</sequence>
<name>A0AA86UYT7_9EUKA</name>
<reference evidence="1" key="1">
    <citation type="submission" date="2023-06" db="EMBL/GenBank/DDBJ databases">
        <authorList>
            <person name="Kurt Z."/>
        </authorList>
    </citation>
    <scope>NUCLEOTIDE SEQUENCE</scope>
</reference>
<proteinExistence type="predicted"/>
<gene>
    <name evidence="2" type="ORF">HINF_LOCUS16491</name>
    <name evidence="1" type="ORF">HINF_LOCUS57572</name>
</gene>
<dbReference type="Gene3D" id="2.160.20.110">
    <property type="match status" value="1"/>
</dbReference>
<comment type="caution">
    <text evidence="1">The sequence shown here is derived from an EMBL/GenBank/DDBJ whole genome shotgun (WGS) entry which is preliminary data.</text>
</comment>
<evidence type="ECO:0000313" key="2">
    <source>
        <dbReference type="EMBL" id="CAL6000002.1"/>
    </source>
</evidence>
<dbReference type="EMBL" id="CAXDID020000040">
    <property type="protein sequence ID" value="CAL6000002.1"/>
    <property type="molecule type" value="Genomic_DNA"/>
</dbReference>
<dbReference type="Proteomes" id="UP001642409">
    <property type="component" value="Unassembled WGS sequence"/>
</dbReference>
<protein>
    <submittedName>
        <fullName evidence="1">Uncharacterized protein</fullName>
    </submittedName>
</protein>
<dbReference type="AlphaFoldDB" id="A0AA86UYT7"/>
<evidence type="ECO:0000313" key="1">
    <source>
        <dbReference type="EMBL" id="CAI9969927.1"/>
    </source>
</evidence>
<accession>A0AA86UYT7</accession>
<reference evidence="2 3" key="2">
    <citation type="submission" date="2024-07" db="EMBL/GenBank/DDBJ databases">
        <authorList>
            <person name="Akdeniz Z."/>
        </authorList>
    </citation>
    <scope>NUCLEOTIDE SEQUENCE [LARGE SCALE GENOMIC DNA]</scope>
</reference>
<evidence type="ECO:0000313" key="3">
    <source>
        <dbReference type="Proteomes" id="UP001642409"/>
    </source>
</evidence>